<organism evidence="2 3">
    <name type="scientific">Devosia elaeis</name>
    <dbReference type="NCBI Taxonomy" id="1770058"/>
    <lineage>
        <taxon>Bacteria</taxon>
        <taxon>Pseudomonadati</taxon>
        <taxon>Pseudomonadota</taxon>
        <taxon>Alphaproteobacteria</taxon>
        <taxon>Hyphomicrobiales</taxon>
        <taxon>Devosiaceae</taxon>
        <taxon>Devosia</taxon>
    </lineage>
</organism>
<feature type="domain" description="DUF6894" evidence="1">
    <location>
        <begin position="3"/>
        <end position="70"/>
    </location>
</feature>
<dbReference type="Pfam" id="PF21834">
    <property type="entry name" value="DUF6894"/>
    <property type="match status" value="1"/>
</dbReference>
<dbReference type="RefSeq" id="WP_067451764.1">
    <property type="nucleotide sequence ID" value="NZ_LVVY01000063.1"/>
</dbReference>
<evidence type="ECO:0000259" key="1">
    <source>
        <dbReference type="Pfam" id="PF21834"/>
    </source>
</evidence>
<accession>A0A178I2D6</accession>
<dbReference type="InterPro" id="IPR054189">
    <property type="entry name" value="DUF6894"/>
</dbReference>
<evidence type="ECO:0000313" key="3">
    <source>
        <dbReference type="Proteomes" id="UP000078389"/>
    </source>
</evidence>
<proteinExistence type="predicted"/>
<keyword evidence="3" id="KW-1185">Reference proteome</keyword>
<gene>
    <name evidence="2" type="ORF">A3840_03230</name>
</gene>
<protein>
    <recommendedName>
        <fullName evidence="1">DUF6894 domain-containing protein</fullName>
    </recommendedName>
</protein>
<evidence type="ECO:0000313" key="2">
    <source>
        <dbReference type="EMBL" id="OAM79282.1"/>
    </source>
</evidence>
<name>A0A178I2D6_9HYPH</name>
<dbReference type="AlphaFoldDB" id="A0A178I2D6"/>
<sequence length="92" mass="10077">MPRYFFHYRTEEALIRDEAGSEHANLEAAEHNAAEMGRAIIERIAGEGGEMDAPRSIEITDATGQDLLYVVFWAGPKVGDGPASPVEPARLH</sequence>
<dbReference type="EMBL" id="LVVY01000063">
    <property type="protein sequence ID" value="OAM79282.1"/>
    <property type="molecule type" value="Genomic_DNA"/>
</dbReference>
<dbReference type="OrthoDB" id="8296556at2"/>
<dbReference type="Proteomes" id="UP000078389">
    <property type="component" value="Unassembled WGS sequence"/>
</dbReference>
<reference evidence="2 3" key="1">
    <citation type="submission" date="2016-03" db="EMBL/GenBank/DDBJ databases">
        <title>Genome sequencing of Devosia sp. S37.</title>
        <authorList>
            <person name="Mohd Nor M."/>
        </authorList>
    </citation>
    <scope>NUCLEOTIDE SEQUENCE [LARGE SCALE GENOMIC DNA]</scope>
    <source>
        <strain evidence="2 3">S37</strain>
    </source>
</reference>
<comment type="caution">
    <text evidence="2">The sequence shown here is derived from an EMBL/GenBank/DDBJ whole genome shotgun (WGS) entry which is preliminary data.</text>
</comment>